<gene>
    <name evidence="3" type="primary">trbK-alt</name>
    <name evidence="3" type="ORF">H8S47_05385</name>
</gene>
<proteinExistence type="predicted"/>
<evidence type="ECO:0000313" key="4">
    <source>
        <dbReference type="Proteomes" id="UP000597613"/>
    </source>
</evidence>
<keyword evidence="2" id="KW-0472">Membrane</keyword>
<organism evidence="3 4">
    <name type="scientific">Sphingomonas albertensis</name>
    <dbReference type="NCBI Taxonomy" id="2762591"/>
    <lineage>
        <taxon>Bacteria</taxon>
        <taxon>Pseudomonadati</taxon>
        <taxon>Pseudomonadota</taxon>
        <taxon>Alphaproteobacteria</taxon>
        <taxon>Sphingomonadales</taxon>
        <taxon>Sphingomonadaceae</taxon>
        <taxon>Sphingomonas</taxon>
    </lineage>
</organism>
<evidence type="ECO:0000256" key="1">
    <source>
        <dbReference type="SAM" id="MobiDB-lite"/>
    </source>
</evidence>
<reference evidence="3 4" key="1">
    <citation type="submission" date="2020-08" db="EMBL/GenBank/DDBJ databases">
        <title>Putative novel bacterial strains isolated from necrotic wheat leaf tissues caused by Xanthomonas translucens.</title>
        <authorList>
            <person name="Tambong J.T."/>
        </authorList>
    </citation>
    <scope>NUCLEOTIDE SEQUENCE [LARGE SCALE GENOMIC DNA]</scope>
    <source>
        <strain evidence="4">DOAB 1063</strain>
    </source>
</reference>
<dbReference type="EMBL" id="JACONT010000007">
    <property type="protein sequence ID" value="MBC3941117.1"/>
    <property type="molecule type" value="Genomic_DNA"/>
</dbReference>
<keyword evidence="2" id="KW-0812">Transmembrane</keyword>
<feature type="compositionally biased region" description="Low complexity" evidence="1">
    <location>
        <begin position="85"/>
        <end position="99"/>
    </location>
</feature>
<keyword evidence="2" id="KW-1133">Transmembrane helix</keyword>
<accession>A0ABR7ALE2</accession>
<feature type="region of interest" description="Disordered" evidence="1">
    <location>
        <begin position="85"/>
        <end position="108"/>
    </location>
</feature>
<dbReference type="InterPro" id="IPR027587">
    <property type="entry name" value="TrbK"/>
</dbReference>
<dbReference type="RefSeq" id="WP_187502886.1">
    <property type="nucleotide sequence ID" value="NZ_CP162536.1"/>
</dbReference>
<protein>
    <submittedName>
        <fullName evidence="3">Entry exclusion protein TrbK-alt</fullName>
    </submittedName>
</protein>
<evidence type="ECO:0000313" key="3">
    <source>
        <dbReference type="EMBL" id="MBC3941117.1"/>
    </source>
</evidence>
<evidence type="ECO:0000256" key="2">
    <source>
        <dbReference type="SAM" id="Phobius"/>
    </source>
</evidence>
<keyword evidence="4" id="KW-1185">Reference proteome</keyword>
<sequence>MDTKLLARIGAVIFVAVAITMTAIELSRDPEAGRDETRVARPAAASADPLMAELQRCQMLGQAGATDPNCLRAWGENRRRFLSSGARPAARIADGAAPATNGASPKEN</sequence>
<name>A0ABR7ALE2_9SPHN</name>
<dbReference type="Proteomes" id="UP000597613">
    <property type="component" value="Unassembled WGS sequence"/>
</dbReference>
<feature type="transmembrane region" description="Helical" evidence="2">
    <location>
        <begin position="6"/>
        <end position="24"/>
    </location>
</feature>
<comment type="caution">
    <text evidence="3">The sequence shown here is derived from an EMBL/GenBank/DDBJ whole genome shotgun (WGS) entry which is preliminary data.</text>
</comment>
<dbReference type="NCBIfam" id="TIGR04360">
    <property type="entry name" value="other_trbK"/>
    <property type="match status" value="1"/>
</dbReference>
<dbReference type="Pfam" id="PF20084">
    <property type="entry name" value="TrbK"/>
    <property type="match status" value="1"/>
</dbReference>